<dbReference type="AlphaFoldDB" id="A0A507B141"/>
<evidence type="ECO:0000256" key="1">
    <source>
        <dbReference type="SAM" id="MobiDB-lite"/>
    </source>
</evidence>
<feature type="compositionally biased region" description="Basic residues" evidence="1">
    <location>
        <begin position="65"/>
        <end position="80"/>
    </location>
</feature>
<sequence length="80" mass="8811">MEKAKAKAKFNVEKAKAKLQEVLNAESDNTCLTNRIATTRYPAGGSDVTNTVSHTPLAPMERRGSHTAHLLRKLNSRTAY</sequence>
<dbReference type="GeneID" id="41973521"/>
<dbReference type="Proteomes" id="UP000319257">
    <property type="component" value="Unassembled WGS sequence"/>
</dbReference>
<comment type="caution">
    <text evidence="2">The sequence shown here is derived from an EMBL/GenBank/DDBJ whole genome shotgun (WGS) entry which is preliminary data.</text>
</comment>
<evidence type="ECO:0000313" key="3">
    <source>
        <dbReference type="Proteomes" id="UP000319257"/>
    </source>
</evidence>
<feature type="region of interest" description="Disordered" evidence="1">
    <location>
        <begin position="56"/>
        <end position="80"/>
    </location>
</feature>
<accession>A0A507B141</accession>
<proteinExistence type="predicted"/>
<gene>
    <name evidence="2" type="ORF">E0L32_006074</name>
</gene>
<organism evidence="2 3">
    <name type="scientific">Thyridium curvatum</name>
    <dbReference type="NCBI Taxonomy" id="1093900"/>
    <lineage>
        <taxon>Eukaryota</taxon>
        <taxon>Fungi</taxon>
        <taxon>Dikarya</taxon>
        <taxon>Ascomycota</taxon>
        <taxon>Pezizomycotina</taxon>
        <taxon>Sordariomycetes</taxon>
        <taxon>Sordariomycetidae</taxon>
        <taxon>Thyridiales</taxon>
        <taxon>Thyridiaceae</taxon>
        <taxon>Thyridium</taxon>
    </lineage>
</organism>
<keyword evidence="3" id="KW-1185">Reference proteome</keyword>
<protein>
    <submittedName>
        <fullName evidence="2">Uncharacterized protein</fullName>
    </submittedName>
</protein>
<dbReference type="InParanoid" id="A0A507B141"/>
<name>A0A507B141_9PEZI</name>
<dbReference type="OrthoDB" id="4624666at2759"/>
<dbReference type="EMBL" id="SKBQ01000033">
    <property type="protein sequence ID" value="TPX13603.1"/>
    <property type="molecule type" value="Genomic_DNA"/>
</dbReference>
<evidence type="ECO:0000313" key="2">
    <source>
        <dbReference type="EMBL" id="TPX13603.1"/>
    </source>
</evidence>
<dbReference type="RefSeq" id="XP_030995314.1">
    <property type="nucleotide sequence ID" value="XM_031140666.1"/>
</dbReference>
<reference evidence="2 3" key="1">
    <citation type="submission" date="2019-06" db="EMBL/GenBank/DDBJ databases">
        <title>Draft genome sequence of the filamentous fungus Phialemoniopsis curvata isolated from diesel fuel.</title>
        <authorList>
            <person name="Varaljay V.A."/>
            <person name="Lyon W.J."/>
            <person name="Crouch A.L."/>
            <person name="Drake C.E."/>
            <person name="Hollomon J.M."/>
            <person name="Nadeau L.J."/>
            <person name="Nunn H.S."/>
            <person name="Stevenson B.S."/>
            <person name="Bojanowski C.L."/>
            <person name="Crookes-Goodson W.J."/>
        </authorList>
    </citation>
    <scope>NUCLEOTIDE SEQUENCE [LARGE SCALE GENOMIC DNA]</scope>
    <source>
        <strain evidence="2 3">D216</strain>
    </source>
</reference>